<dbReference type="InterPro" id="IPR036852">
    <property type="entry name" value="Peptidase_S8/S53_dom_sf"/>
</dbReference>
<dbReference type="Gene3D" id="3.40.50.200">
    <property type="entry name" value="Peptidase S8/S53 domain"/>
    <property type="match status" value="1"/>
</dbReference>
<gene>
    <name evidence="1" type="ORF">NEOLEDRAFT_1038593</name>
</gene>
<protein>
    <recommendedName>
        <fullName evidence="3">Peptidase S53 domain-containing protein</fullName>
    </recommendedName>
</protein>
<dbReference type="GO" id="GO:0004252">
    <property type="term" value="F:serine-type endopeptidase activity"/>
    <property type="evidence" value="ECO:0007669"/>
    <property type="project" value="InterPro"/>
</dbReference>
<evidence type="ECO:0008006" key="3">
    <source>
        <dbReference type="Google" id="ProtNLM"/>
    </source>
</evidence>
<dbReference type="STRING" id="1314782.A0A165VIU1"/>
<name>A0A165VIU1_9AGAM</name>
<organism evidence="1 2">
    <name type="scientific">Neolentinus lepideus HHB14362 ss-1</name>
    <dbReference type="NCBI Taxonomy" id="1314782"/>
    <lineage>
        <taxon>Eukaryota</taxon>
        <taxon>Fungi</taxon>
        <taxon>Dikarya</taxon>
        <taxon>Basidiomycota</taxon>
        <taxon>Agaricomycotina</taxon>
        <taxon>Agaricomycetes</taxon>
        <taxon>Gloeophyllales</taxon>
        <taxon>Gloeophyllaceae</taxon>
        <taxon>Neolentinus</taxon>
    </lineage>
</organism>
<dbReference type="GO" id="GO:0006508">
    <property type="term" value="P:proteolysis"/>
    <property type="evidence" value="ECO:0007669"/>
    <property type="project" value="InterPro"/>
</dbReference>
<feature type="non-terminal residue" evidence="1">
    <location>
        <position position="1"/>
    </location>
</feature>
<dbReference type="AlphaFoldDB" id="A0A165VIU1"/>
<feature type="non-terminal residue" evidence="1">
    <location>
        <position position="51"/>
    </location>
</feature>
<keyword evidence="2" id="KW-1185">Reference proteome</keyword>
<sequence length="51" mass="5345">TFASAPTFIGITSLLNDVRLSKKLPPSDLLDPLLYTKGVTGLTDITGGDNP</sequence>
<evidence type="ECO:0000313" key="2">
    <source>
        <dbReference type="Proteomes" id="UP000076761"/>
    </source>
</evidence>
<proteinExistence type="predicted"/>
<reference evidence="1 2" key="1">
    <citation type="journal article" date="2016" name="Mol. Biol. Evol.">
        <title>Comparative Genomics of Early-Diverging Mushroom-Forming Fungi Provides Insights into the Origins of Lignocellulose Decay Capabilities.</title>
        <authorList>
            <person name="Nagy L.G."/>
            <person name="Riley R."/>
            <person name="Tritt A."/>
            <person name="Adam C."/>
            <person name="Daum C."/>
            <person name="Floudas D."/>
            <person name="Sun H."/>
            <person name="Yadav J.S."/>
            <person name="Pangilinan J."/>
            <person name="Larsson K.H."/>
            <person name="Matsuura K."/>
            <person name="Barry K."/>
            <person name="Labutti K."/>
            <person name="Kuo R."/>
            <person name="Ohm R.A."/>
            <person name="Bhattacharya S.S."/>
            <person name="Shirouzu T."/>
            <person name="Yoshinaga Y."/>
            <person name="Martin F.M."/>
            <person name="Grigoriev I.V."/>
            <person name="Hibbett D.S."/>
        </authorList>
    </citation>
    <scope>NUCLEOTIDE SEQUENCE [LARGE SCALE GENOMIC DNA]</scope>
    <source>
        <strain evidence="1 2">HHB14362 ss-1</strain>
    </source>
</reference>
<dbReference type="InParanoid" id="A0A165VIU1"/>
<evidence type="ECO:0000313" key="1">
    <source>
        <dbReference type="EMBL" id="KZT29730.1"/>
    </source>
</evidence>
<accession>A0A165VIU1</accession>
<dbReference type="Proteomes" id="UP000076761">
    <property type="component" value="Unassembled WGS sequence"/>
</dbReference>
<dbReference type="EMBL" id="KV425553">
    <property type="protein sequence ID" value="KZT29730.1"/>
    <property type="molecule type" value="Genomic_DNA"/>
</dbReference>